<evidence type="ECO:0000313" key="2">
    <source>
        <dbReference type="EMBL" id="GAA0171664.1"/>
    </source>
</evidence>
<keyword evidence="1" id="KW-0472">Membrane</keyword>
<keyword evidence="1" id="KW-1133">Transmembrane helix</keyword>
<feature type="transmembrane region" description="Helical" evidence="1">
    <location>
        <begin position="12"/>
        <end position="30"/>
    </location>
</feature>
<reference evidence="2 3" key="1">
    <citation type="submission" date="2024-01" db="EMBL/GenBank/DDBJ databases">
        <title>The complete chloroplast genome sequence of Lithospermum erythrorhizon: insights into the phylogenetic relationship among Boraginaceae species and the maternal lineages of purple gromwells.</title>
        <authorList>
            <person name="Okada T."/>
            <person name="Watanabe K."/>
        </authorList>
    </citation>
    <scope>NUCLEOTIDE SEQUENCE [LARGE SCALE GENOMIC DNA]</scope>
</reference>
<dbReference type="AlphaFoldDB" id="A0AAV3R5I2"/>
<evidence type="ECO:0000313" key="3">
    <source>
        <dbReference type="Proteomes" id="UP001454036"/>
    </source>
</evidence>
<comment type="caution">
    <text evidence="2">The sequence shown here is derived from an EMBL/GenBank/DDBJ whole genome shotgun (WGS) entry which is preliminary data.</text>
</comment>
<protein>
    <submittedName>
        <fullName evidence="2">Uncharacterized protein</fullName>
    </submittedName>
</protein>
<keyword evidence="1" id="KW-0812">Transmembrane</keyword>
<name>A0AAV3R5I2_LITER</name>
<organism evidence="2 3">
    <name type="scientific">Lithospermum erythrorhizon</name>
    <name type="common">Purple gromwell</name>
    <name type="synonym">Lithospermum officinale var. erythrorhizon</name>
    <dbReference type="NCBI Taxonomy" id="34254"/>
    <lineage>
        <taxon>Eukaryota</taxon>
        <taxon>Viridiplantae</taxon>
        <taxon>Streptophyta</taxon>
        <taxon>Embryophyta</taxon>
        <taxon>Tracheophyta</taxon>
        <taxon>Spermatophyta</taxon>
        <taxon>Magnoliopsida</taxon>
        <taxon>eudicotyledons</taxon>
        <taxon>Gunneridae</taxon>
        <taxon>Pentapetalae</taxon>
        <taxon>asterids</taxon>
        <taxon>lamiids</taxon>
        <taxon>Boraginales</taxon>
        <taxon>Boraginaceae</taxon>
        <taxon>Boraginoideae</taxon>
        <taxon>Lithospermeae</taxon>
        <taxon>Lithospermum</taxon>
    </lineage>
</organism>
<proteinExistence type="predicted"/>
<sequence length="74" mass="8592">MHEIWHEHYINGVLLGISFLLKSCSANVLFMWYLELAFLKSGLSFAFAFYLWVETGDMGRCFSGFLLVFIPIFC</sequence>
<keyword evidence="3" id="KW-1185">Reference proteome</keyword>
<evidence type="ECO:0000256" key="1">
    <source>
        <dbReference type="SAM" id="Phobius"/>
    </source>
</evidence>
<dbReference type="EMBL" id="BAABME010007771">
    <property type="protein sequence ID" value="GAA0171664.1"/>
    <property type="molecule type" value="Genomic_DNA"/>
</dbReference>
<dbReference type="Proteomes" id="UP001454036">
    <property type="component" value="Unassembled WGS sequence"/>
</dbReference>
<gene>
    <name evidence="2" type="ORF">LIER_25644</name>
</gene>
<accession>A0AAV3R5I2</accession>